<dbReference type="EMBL" id="HBUE01062928">
    <property type="protein sequence ID" value="CAG6469413.1"/>
    <property type="molecule type" value="Transcribed_RNA"/>
</dbReference>
<reference evidence="1" key="1">
    <citation type="submission" date="2021-05" db="EMBL/GenBank/DDBJ databases">
        <authorList>
            <person name="Alioto T."/>
            <person name="Alioto T."/>
            <person name="Gomez Garrido J."/>
        </authorList>
    </citation>
    <scope>NUCLEOTIDE SEQUENCE</scope>
</reference>
<organism evidence="1">
    <name type="scientific">Culex pipiens</name>
    <name type="common">House mosquito</name>
    <dbReference type="NCBI Taxonomy" id="7175"/>
    <lineage>
        <taxon>Eukaryota</taxon>
        <taxon>Metazoa</taxon>
        <taxon>Ecdysozoa</taxon>
        <taxon>Arthropoda</taxon>
        <taxon>Hexapoda</taxon>
        <taxon>Insecta</taxon>
        <taxon>Pterygota</taxon>
        <taxon>Neoptera</taxon>
        <taxon>Endopterygota</taxon>
        <taxon>Diptera</taxon>
        <taxon>Nematocera</taxon>
        <taxon>Culicoidea</taxon>
        <taxon>Culicidae</taxon>
        <taxon>Culicinae</taxon>
        <taxon>Culicini</taxon>
        <taxon>Culex</taxon>
        <taxon>Culex</taxon>
    </lineage>
</organism>
<dbReference type="EMBL" id="HBUE01062927">
    <property type="protein sequence ID" value="CAG6469412.1"/>
    <property type="molecule type" value="Transcribed_RNA"/>
</dbReference>
<protein>
    <submittedName>
        <fullName evidence="1">(northern house mosquito) hypothetical protein</fullName>
    </submittedName>
</protein>
<evidence type="ECO:0000313" key="1">
    <source>
        <dbReference type="EMBL" id="CAG6469411.1"/>
    </source>
</evidence>
<dbReference type="EMBL" id="HBUE01062926">
    <property type="protein sequence ID" value="CAG6469411.1"/>
    <property type="molecule type" value="Transcribed_RNA"/>
</dbReference>
<sequence length="103" mass="11335">MMSPSFLAMPSGMERVMMQDARNFSSRTMKSDAPGQSVIHLRVNRTQRTVMASPQMTKMYPVPGTSVHSTRCGIYRMSLILAKLVLISAIICRNSSVLIPSSG</sequence>
<dbReference type="EMBL" id="HBUE01303360">
    <property type="protein sequence ID" value="CAG6580001.1"/>
    <property type="molecule type" value="Transcribed_RNA"/>
</dbReference>
<dbReference type="AlphaFoldDB" id="A0A8D8B549"/>
<proteinExistence type="predicted"/>
<dbReference type="EMBL" id="HBUE01197331">
    <property type="protein sequence ID" value="CAG6528267.1"/>
    <property type="molecule type" value="Transcribed_RNA"/>
</dbReference>
<accession>A0A8D8B549</accession>
<name>A0A8D8B549_CULPI</name>